<name>A0AAD1XVI6_EUPCR</name>
<reference evidence="7" key="1">
    <citation type="submission" date="2023-07" db="EMBL/GenBank/DDBJ databases">
        <authorList>
            <consortium name="AG Swart"/>
            <person name="Singh M."/>
            <person name="Singh A."/>
            <person name="Seah K."/>
            <person name="Emmerich C."/>
        </authorList>
    </citation>
    <scope>NUCLEOTIDE SEQUENCE</scope>
    <source>
        <strain evidence="7">DP1</strain>
    </source>
</reference>
<proteinExistence type="inferred from homology"/>
<dbReference type="Pfam" id="PF03998">
    <property type="entry name" value="Utp11"/>
    <property type="match status" value="1"/>
</dbReference>
<comment type="subcellular location">
    <subcellularLocation>
        <location evidence="1 5">Nucleus</location>
        <location evidence="1 5">Nucleolus</location>
    </subcellularLocation>
</comment>
<dbReference type="PIRSF" id="PIRSF015952">
    <property type="entry name" value="U3snoRNP11"/>
    <property type="match status" value="1"/>
</dbReference>
<keyword evidence="4 5" id="KW-0539">Nucleus</keyword>
<keyword evidence="6" id="KW-0175">Coiled coil</keyword>
<protein>
    <recommendedName>
        <fullName evidence="5">U3 small nucleolar RNA-associated protein 11</fullName>
        <shortName evidence="5">U3 snoRNA-associated protein 11</shortName>
    </recommendedName>
</protein>
<comment type="function">
    <text evidence="5">Involved in nucleolar processing of pre-18S ribosomal RNA.</text>
</comment>
<evidence type="ECO:0000256" key="2">
    <source>
        <dbReference type="ARBA" id="ARBA00008105"/>
    </source>
</evidence>
<dbReference type="GO" id="GO:0032040">
    <property type="term" value="C:small-subunit processome"/>
    <property type="evidence" value="ECO:0007669"/>
    <property type="project" value="UniProtKB-UniRule"/>
</dbReference>
<dbReference type="GO" id="GO:0006364">
    <property type="term" value="P:rRNA processing"/>
    <property type="evidence" value="ECO:0007669"/>
    <property type="project" value="UniProtKB-UniRule"/>
</dbReference>
<dbReference type="Proteomes" id="UP001295684">
    <property type="component" value="Unassembled WGS sequence"/>
</dbReference>
<dbReference type="EMBL" id="CAMPGE010021136">
    <property type="protein sequence ID" value="CAI2379306.1"/>
    <property type="molecule type" value="Genomic_DNA"/>
</dbReference>
<comment type="subunit">
    <text evidence="5">Component of the ribosomal small subunit (SSU) processome.</text>
</comment>
<comment type="caution">
    <text evidence="7">The sequence shown here is derived from an EMBL/GenBank/DDBJ whole genome shotgun (WGS) entry which is preliminary data.</text>
</comment>
<comment type="similarity">
    <text evidence="2 5">Belongs to the UTP11 family.</text>
</comment>
<evidence type="ECO:0000256" key="6">
    <source>
        <dbReference type="SAM" id="Coils"/>
    </source>
</evidence>
<accession>A0AAD1XVI6</accession>
<feature type="coiled-coil region" evidence="6">
    <location>
        <begin position="132"/>
        <end position="166"/>
    </location>
</feature>
<dbReference type="PANTHER" id="PTHR12838:SF0">
    <property type="entry name" value="U3 SMALL NUCLEOLAR RNA-ASSOCIATED PROTEIN 11-RELATED"/>
    <property type="match status" value="1"/>
</dbReference>
<dbReference type="AlphaFoldDB" id="A0AAD1XVI6"/>
<dbReference type="InterPro" id="IPR007144">
    <property type="entry name" value="SSU_processome_Utp11"/>
</dbReference>
<evidence type="ECO:0000256" key="4">
    <source>
        <dbReference type="ARBA" id="ARBA00023242"/>
    </source>
</evidence>
<evidence type="ECO:0000256" key="1">
    <source>
        <dbReference type="ARBA" id="ARBA00004604"/>
    </source>
</evidence>
<keyword evidence="8" id="KW-1185">Reference proteome</keyword>
<keyword evidence="3 5" id="KW-0698">rRNA processing</keyword>
<evidence type="ECO:0000313" key="8">
    <source>
        <dbReference type="Proteomes" id="UP001295684"/>
    </source>
</evidence>
<evidence type="ECO:0000256" key="3">
    <source>
        <dbReference type="ARBA" id="ARBA00022552"/>
    </source>
</evidence>
<gene>
    <name evidence="7" type="ORF">ECRASSUSDP1_LOCUS20715</name>
</gene>
<evidence type="ECO:0000313" key="7">
    <source>
        <dbReference type="EMBL" id="CAI2379306.1"/>
    </source>
</evidence>
<organism evidence="7 8">
    <name type="scientific">Euplotes crassus</name>
    <dbReference type="NCBI Taxonomy" id="5936"/>
    <lineage>
        <taxon>Eukaryota</taxon>
        <taxon>Sar</taxon>
        <taxon>Alveolata</taxon>
        <taxon>Ciliophora</taxon>
        <taxon>Intramacronucleata</taxon>
        <taxon>Spirotrichea</taxon>
        <taxon>Hypotrichia</taxon>
        <taxon>Euplotida</taxon>
        <taxon>Euplotidae</taxon>
        <taxon>Moneuplotes</taxon>
    </lineage>
</organism>
<sequence length="233" mass="28150">MSSPWKNFIPKRKYRERRQLSSRKHLGMLEKKQDYKKRAVDYHQKSKQMEKLREKVINKNPDEFYYNMINSKMVNGEHKIKGSKVTDEFKKNLKLLDFTRMVQKKRTEKLQSQLHLVDVEKPNNHIYFVSSKKEIKRKAKELQKRKEKIQEKKEEMLADIVFHNKEEEYAILQQNKKKAYHSAAQAMKRENVLTQMKNALEMDNKIKSKGKKRKVVDKVSGKETYVWFSQRKK</sequence>
<evidence type="ECO:0000256" key="5">
    <source>
        <dbReference type="PIRNR" id="PIRNR015952"/>
    </source>
</evidence>
<dbReference type="PANTHER" id="PTHR12838">
    <property type="entry name" value="U3 SMALL NUCLEOLAR RNA-ASSOCIATED PROTEIN 11"/>
    <property type="match status" value="1"/>
</dbReference>